<keyword evidence="4 9" id="KW-0812">Transmembrane</keyword>
<dbReference type="Gene3D" id="1.10.3730.20">
    <property type="match status" value="1"/>
</dbReference>
<keyword evidence="6 10" id="KW-0472">Membrane</keyword>
<dbReference type="PANTHER" id="PTHR30561:SF0">
    <property type="entry name" value="GUANIDINIUM EXPORTER"/>
    <property type="match status" value="1"/>
</dbReference>
<dbReference type="GO" id="GO:0022857">
    <property type="term" value="F:transmembrane transporter activity"/>
    <property type="evidence" value="ECO:0007669"/>
    <property type="project" value="InterPro"/>
</dbReference>
<comment type="similarity">
    <text evidence="7">Belongs to the drug/metabolite transporter (DMT) superfamily. Small multidrug resistance (SMR) (TC 2.A.7.1) family. Gdx/SugE subfamily.</text>
</comment>
<dbReference type="SUPFAM" id="SSF103481">
    <property type="entry name" value="Multidrug resistance efflux transporter EmrE"/>
    <property type="match status" value="1"/>
</dbReference>
<dbReference type="Pfam" id="PF00893">
    <property type="entry name" value="Multi_Drug_Res"/>
    <property type="match status" value="1"/>
</dbReference>
<keyword evidence="3" id="KW-1003">Cell membrane</keyword>
<reference evidence="11" key="1">
    <citation type="submission" date="2020-10" db="EMBL/GenBank/DDBJ databases">
        <authorList>
            <person name="Gilroy R."/>
        </authorList>
    </citation>
    <scope>NUCLEOTIDE SEQUENCE</scope>
    <source>
        <strain evidence="11">21143</strain>
    </source>
</reference>
<reference evidence="11" key="2">
    <citation type="journal article" date="2021" name="PeerJ">
        <title>Extensive microbial diversity within the chicken gut microbiome revealed by metagenomics and culture.</title>
        <authorList>
            <person name="Gilroy R."/>
            <person name="Ravi A."/>
            <person name="Getino M."/>
            <person name="Pursley I."/>
            <person name="Horton D.L."/>
            <person name="Alikhan N.F."/>
            <person name="Baker D."/>
            <person name="Gharbi K."/>
            <person name="Hall N."/>
            <person name="Watson M."/>
            <person name="Adriaenssens E.M."/>
            <person name="Foster-Nyarko E."/>
            <person name="Jarju S."/>
            <person name="Secka A."/>
            <person name="Antonio M."/>
            <person name="Oren A."/>
            <person name="Chaudhuri R.R."/>
            <person name="La Ragione R."/>
            <person name="Hildebrand F."/>
            <person name="Pallen M.J."/>
        </authorList>
    </citation>
    <scope>NUCLEOTIDE SEQUENCE</scope>
    <source>
        <strain evidence="11">21143</strain>
    </source>
</reference>
<evidence type="ECO:0000256" key="4">
    <source>
        <dbReference type="ARBA" id="ARBA00022692"/>
    </source>
</evidence>
<evidence type="ECO:0000256" key="8">
    <source>
        <dbReference type="ARBA" id="ARBA00039168"/>
    </source>
</evidence>
<dbReference type="InterPro" id="IPR000390">
    <property type="entry name" value="Small_drug/metabolite_transptr"/>
</dbReference>
<dbReference type="InterPro" id="IPR045324">
    <property type="entry name" value="Small_multidrug_res"/>
</dbReference>
<sequence length="106" mass="11581">MNWIVLVIAGFFEAGFAFCLGKMKGLSGIEYYFWGVGFLICLAISMVLLAKEVHTIPIGTAYPVWTGIGAVSTVVLGIIFFHEPISFARIFFVTTLIVSIVGLKMV</sequence>
<feature type="transmembrane region" description="Helical" evidence="10">
    <location>
        <begin position="87"/>
        <end position="103"/>
    </location>
</feature>
<evidence type="ECO:0000256" key="5">
    <source>
        <dbReference type="ARBA" id="ARBA00022989"/>
    </source>
</evidence>
<comment type="subcellular location">
    <subcellularLocation>
        <location evidence="1 9">Cell membrane</location>
        <topology evidence="1 9">Multi-pass membrane protein</topology>
    </subcellularLocation>
</comment>
<dbReference type="EMBL" id="DVKT01000066">
    <property type="protein sequence ID" value="HIT40145.1"/>
    <property type="molecule type" value="Genomic_DNA"/>
</dbReference>
<proteinExistence type="inferred from homology"/>
<dbReference type="AlphaFoldDB" id="A0A9D1GFF7"/>
<accession>A0A9D1GFF7</accession>
<gene>
    <name evidence="11" type="ORF">IAD06_08955</name>
</gene>
<evidence type="ECO:0000256" key="7">
    <source>
        <dbReference type="ARBA" id="ARBA00038151"/>
    </source>
</evidence>
<protein>
    <recommendedName>
        <fullName evidence="8">Guanidinium exporter</fullName>
    </recommendedName>
</protein>
<feature type="transmembrane region" description="Helical" evidence="10">
    <location>
        <begin position="62"/>
        <end position="81"/>
    </location>
</feature>
<dbReference type="PANTHER" id="PTHR30561">
    <property type="entry name" value="SMR FAMILY PROTON-DEPENDENT DRUG EFFLUX TRANSPORTER SUGE"/>
    <property type="match status" value="1"/>
</dbReference>
<dbReference type="GO" id="GO:0005886">
    <property type="term" value="C:plasma membrane"/>
    <property type="evidence" value="ECO:0007669"/>
    <property type="project" value="UniProtKB-SubCell"/>
</dbReference>
<evidence type="ECO:0000256" key="9">
    <source>
        <dbReference type="RuleBase" id="RU003942"/>
    </source>
</evidence>
<organism evidence="11 12">
    <name type="scientific">Candidatus Caccoplasma intestinavium</name>
    <dbReference type="NCBI Taxonomy" id="2840716"/>
    <lineage>
        <taxon>Bacteria</taxon>
        <taxon>Pseudomonadati</taxon>
        <taxon>Bacteroidota</taxon>
        <taxon>Bacteroidia</taxon>
        <taxon>Bacteroidales</taxon>
        <taxon>Bacteroidaceae</taxon>
        <taxon>Bacteroidaceae incertae sedis</taxon>
        <taxon>Candidatus Caccoplasma</taxon>
    </lineage>
</organism>
<comment type="caution">
    <text evidence="11">The sequence shown here is derived from an EMBL/GenBank/DDBJ whole genome shotgun (WGS) entry which is preliminary data.</text>
</comment>
<keyword evidence="5 10" id="KW-1133">Transmembrane helix</keyword>
<feature type="transmembrane region" description="Helical" evidence="10">
    <location>
        <begin position="31"/>
        <end position="50"/>
    </location>
</feature>
<evidence type="ECO:0000256" key="3">
    <source>
        <dbReference type="ARBA" id="ARBA00022475"/>
    </source>
</evidence>
<evidence type="ECO:0000256" key="6">
    <source>
        <dbReference type="ARBA" id="ARBA00023136"/>
    </source>
</evidence>
<keyword evidence="2" id="KW-0813">Transport</keyword>
<name>A0A9D1GFF7_9BACT</name>
<evidence type="ECO:0000313" key="12">
    <source>
        <dbReference type="Proteomes" id="UP000886722"/>
    </source>
</evidence>
<evidence type="ECO:0000256" key="1">
    <source>
        <dbReference type="ARBA" id="ARBA00004651"/>
    </source>
</evidence>
<evidence type="ECO:0000256" key="10">
    <source>
        <dbReference type="SAM" id="Phobius"/>
    </source>
</evidence>
<evidence type="ECO:0000313" key="11">
    <source>
        <dbReference type="EMBL" id="HIT40145.1"/>
    </source>
</evidence>
<dbReference type="InterPro" id="IPR037185">
    <property type="entry name" value="EmrE-like"/>
</dbReference>
<evidence type="ECO:0000256" key="2">
    <source>
        <dbReference type="ARBA" id="ARBA00022448"/>
    </source>
</evidence>
<dbReference type="Proteomes" id="UP000886722">
    <property type="component" value="Unassembled WGS sequence"/>
</dbReference>